<evidence type="ECO:0000313" key="3">
    <source>
        <dbReference type="EMBL" id="HJC64399.1"/>
    </source>
</evidence>
<name>A0A9D2PQA6_9FIRM</name>
<accession>A0A9D2PQA6</accession>
<gene>
    <name evidence="3" type="ORF">H9753_12410</name>
</gene>
<evidence type="ECO:0000259" key="2">
    <source>
        <dbReference type="Pfam" id="PF13649"/>
    </source>
</evidence>
<dbReference type="PANTHER" id="PTHR43861">
    <property type="entry name" value="TRANS-ACONITATE 2-METHYLTRANSFERASE-RELATED"/>
    <property type="match status" value="1"/>
</dbReference>
<dbReference type="Proteomes" id="UP000823886">
    <property type="component" value="Unassembled WGS sequence"/>
</dbReference>
<evidence type="ECO:0000313" key="4">
    <source>
        <dbReference type="Proteomes" id="UP000823886"/>
    </source>
</evidence>
<feature type="domain" description="Methyltransferase" evidence="2">
    <location>
        <begin position="40"/>
        <end position="133"/>
    </location>
</feature>
<sequence length="217" mass="25259">MTESKAWNWREEKNTYWLTPSEDSYYLANRWKEKGYEKLLDFGCGLGRHAVFFAKQGFQVSAFDLSEEGIGHLEQWAKREGLQIRLHTADMLNLPYDDASFDCIFAYHVISHTDTQGMTTILQQIQRILKPGGEIYLTLCSKETWSFQNPAYPHIDENTVIKTEEGPEKGIPHFYVTLADVLTLMGEFQIETIRHIDDCYFDGKEQNSKHYFILAKK</sequence>
<dbReference type="GO" id="GO:0008168">
    <property type="term" value="F:methyltransferase activity"/>
    <property type="evidence" value="ECO:0007669"/>
    <property type="project" value="UniProtKB-KW"/>
</dbReference>
<evidence type="ECO:0000256" key="1">
    <source>
        <dbReference type="ARBA" id="ARBA00022679"/>
    </source>
</evidence>
<dbReference type="InterPro" id="IPR029063">
    <property type="entry name" value="SAM-dependent_MTases_sf"/>
</dbReference>
<dbReference type="Gene3D" id="3.40.50.150">
    <property type="entry name" value="Vaccinia Virus protein VP39"/>
    <property type="match status" value="1"/>
</dbReference>
<dbReference type="Pfam" id="PF13649">
    <property type="entry name" value="Methyltransf_25"/>
    <property type="match status" value="1"/>
</dbReference>
<protein>
    <submittedName>
        <fullName evidence="3">Class I SAM-dependent methyltransferase</fullName>
    </submittedName>
</protein>
<keyword evidence="1" id="KW-0808">Transferase</keyword>
<dbReference type="AlphaFoldDB" id="A0A9D2PQA6"/>
<organism evidence="3 4">
    <name type="scientific">Candidatus Blautia merdavium</name>
    <dbReference type="NCBI Taxonomy" id="2838494"/>
    <lineage>
        <taxon>Bacteria</taxon>
        <taxon>Bacillati</taxon>
        <taxon>Bacillota</taxon>
        <taxon>Clostridia</taxon>
        <taxon>Lachnospirales</taxon>
        <taxon>Lachnospiraceae</taxon>
        <taxon>Blautia</taxon>
    </lineage>
</organism>
<proteinExistence type="predicted"/>
<dbReference type="CDD" id="cd02440">
    <property type="entry name" value="AdoMet_MTases"/>
    <property type="match status" value="1"/>
</dbReference>
<reference evidence="3" key="1">
    <citation type="journal article" date="2021" name="PeerJ">
        <title>Extensive microbial diversity within the chicken gut microbiome revealed by metagenomics and culture.</title>
        <authorList>
            <person name="Gilroy R."/>
            <person name="Ravi A."/>
            <person name="Getino M."/>
            <person name="Pursley I."/>
            <person name="Horton D.L."/>
            <person name="Alikhan N.F."/>
            <person name="Baker D."/>
            <person name="Gharbi K."/>
            <person name="Hall N."/>
            <person name="Watson M."/>
            <person name="Adriaenssens E.M."/>
            <person name="Foster-Nyarko E."/>
            <person name="Jarju S."/>
            <person name="Secka A."/>
            <person name="Antonio M."/>
            <person name="Oren A."/>
            <person name="Chaudhuri R.R."/>
            <person name="La Ragione R."/>
            <person name="Hildebrand F."/>
            <person name="Pallen M.J."/>
        </authorList>
    </citation>
    <scope>NUCLEOTIDE SEQUENCE</scope>
    <source>
        <strain evidence="3">ChiBcec2-3848</strain>
    </source>
</reference>
<dbReference type="EMBL" id="DWVZ01000165">
    <property type="protein sequence ID" value="HJC64399.1"/>
    <property type="molecule type" value="Genomic_DNA"/>
</dbReference>
<keyword evidence="3" id="KW-0489">Methyltransferase</keyword>
<comment type="caution">
    <text evidence="3">The sequence shown here is derived from an EMBL/GenBank/DDBJ whole genome shotgun (WGS) entry which is preliminary data.</text>
</comment>
<dbReference type="InterPro" id="IPR041698">
    <property type="entry name" value="Methyltransf_25"/>
</dbReference>
<reference evidence="3" key="2">
    <citation type="submission" date="2021-04" db="EMBL/GenBank/DDBJ databases">
        <authorList>
            <person name="Gilroy R."/>
        </authorList>
    </citation>
    <scope>NUCLEOTIDE SEQUENCE</scope>
    <source>
        <strain evidence="3">ChiBcec2-3848</strain>
    </source>
</reference>
<dbReference type="SUPFAM" id="SSF53335">
    <property type="entry name" value="S-adenosyl-L-methionine-dependent methyltransferases"/>
    <property type="match status" value="1"/>
</dbReference>
<dbReference type="GO" id="GO:0032259">
    <property type="term" value="P:methylation"/>
    <property type="evidence" value="ECO:0007669"/>
    <property type="project" value="UniProtKB-KW"/>
</dbReference>